<feature type="region of interest" description="Disordered" evidence="1">
    <location>
        <begin position="813"/>
        <end position="899"/>
    </location>
</feature>
<keyword evidence="3" id="KW-1185">Reference proteome</keyword>
<dbReference type="Proteomes" id="UP000070544">
    <property type="component" value="Unassembled WGS sequence"/>
</dbReference>
<feature type="region of interest" description="Disordered" evidence="1">
    <location>
        <begin position="327"/>
        <end position="384"/>
    </location>
</feature>
<dbReference type="AlphaFoldDB" id="A0A139A7U0"/>
<feature type="compositionally biased region" description="Polar residues" evidence="1">
    <location>
        <begin position="824"/>
        <end position="845"/>
    </location>
</feature>
<proteinExistence type="predicted"/>
<feature type="compositionally biased region" description="Polar residues" evidence="1">
    <location>
        <begin position="32"/>
        <end position="58"/>
    </location>
</feature>
<feature type="compositionally biased region" description="Polar residues" evidence="1">
    <location>
        <begin position="494"/>
        <end position="510"/>
    </location>
</feature>
<feature type="compositionally biased region" description="Polar residues" evidence="1">
    <location>
        <begin position="544"/>
        <end position="559"/>
    </location>
</feature>
<feature type="region of interest" description="Disordered" evidence="1">
    <location>
        <begin position="478"/>
        <end position="575"/>
    </location>
</feature>
<evidence type="ECO:0000313" key="3">
    <source>
        <dbReference type="Proteomes" id="UP000070544"/>
    </source>
</evidence>
<reference evidence="2 3" key="1">
    <citation type="journal article" date="2015" name="Genome Biol. Evol.">
        <title>Phylogenomic analyses indicate that early fungi evolved digesting cell walls of algal ancestors of land plants.</title>
        <authorList>
            <person name="Chang Y."/>
            <person name="Wang S."/>
            <person name="Sekimoto S."/>
            <person name="Aerts A.L."/>
            <person name="Choi C."/>
            <person name="Clum A."/>
            <person name="LaButti K.M."/>
            <person name="Lindquist E.A."/>
            <person name="Yee Ngan C."/>
            <person name="Ohm R.A."/>
            <person name="Salamov A.A."/>
            <person name="Grigoriev I.V."/>
            <person name="Spatafora J.W."/>
            <person name="Berbee M.L."/>
        </authorList>
    </citation>
    <scope>NUCLEOTIDE SEQUENCE [LARGE SCALE GENOMIC DNA]</scope>
    <source>
        <strain evidence="2 3">JEL478</strain>
    </source>
</reference>
<evidence type="ECO:0000256" key="1">
    <source>
        <dbReference type="SAM" id="MobiDB-lite"/>
    </source>
</evidence>
<evidence type="ECO:0000313" key="2">
    <source>
        <dbReference type="EMBL" id="KXS12827.1"/>
    </source>
</evidence>
<feature type="compositionally biased region" description="Low complexity" evidence="1">
    <location>
        <begin position="351"/>
        <end position="372"/>
    </location>
</feature>
<feature type="region of interest" description="Disordered" evidence="1">
    <location>
        <begin position="410"/>
        <end position="449"/>
    </location>
</feature>
<gene>
    <name evidence="2" type="ORF">M427DRAFT_157048</name>
</gene>
<sequence>MFTSPVAIGIRAAPPPGNGSAFSLNSQNTIASHGHTTIQGGSSFGTPQIQNGTNSASPVMNGGTRHQFFGDQIPYSVGPSGFLDQRGQQIGQPTYLGPTPSSIGQLFPEGHPGFGHYGKVPDQVATLSSFQGAPGAIPVSEVSYAMLSSQTGGQMFDGGSRRGFSQHHLLPYNAGYGGMPGSNGHSDLSVNGRPSYLGNVAGAMGVLSTFTQNLNQGPNPHRMTHQSAYSPFSHAQNMVPVEISGVPASSQPIQRNHGVPDNERVNLNQSTLLSGPNLNSIAPTQQQSFLQQMGINASTTPRPPGRFPAHAHGNLVEPGNALGLGGPLQHLQSSNPQLFRSSETKTPGFPPSTTQFPPTSNSFSSSGAPAPSKIDASSGDTWTPQWFTDSGLRRSAPQPFTIPTSLVHTTSSKSDNVASLSSIGSPRWSDTSSGTFPSVPSTTLPQTPQVWPGADTIRQNLMAAQIVQRAAMARMREIERRRKEQSEGAARALTPSQAGASQSNSENSATGGAGGLGTIHSTPPPVPPGQHGVNRTPVQPAPSPTYSNASSGPATSMDSFSGAKGPRDDQPNISSNVENTFTREHVAEPSRGNLDPQHTKWGPPTVTAQPFSNVPPRNHPGIGGPKERLDAMVLDYLVCRGMSGAARQLAQDIAVDLSAFPTTATPQHPHGLLSGYWLLSAPGLHPQGRQPSAEVHEIRRNPNHTTESPLSALQRSASSQVTHPTPEYIQLGWGFNPMGFSFAPNETFGPVTGATGLSFSDPLAGRSVLEFELSKAGVYPPGHIVGEEAKFIDQRQSMMASNNVAIGTENEQDFGASGKRKKPTNQGAATNSSTKRQKRMASNTLEKPESETRLARSPLSNQLEMELGSPPSQGAIPYSSKHSPPSSSPQFSSPPLPELPKELFVSPHVMDAGLSGMLEGRTSSDAMQILYLQRLLRAQQPHPTYSSMSHGLNLVPPMGVESPLMGEHGPSPFSLASGEGLNRGTASIDDIGLMVAHGFGNDSLEG</sequence>
<protein>
    <recommendedName>
        <fullName evidence="4">LisH domain-containing protein</fullName>
    </recommendedName>
</protein>
<accession>A0A139A7U0</accession>
<evidence type="ECO:0008006" key="4">
    <source>
        <dbReference type="Google" id="ProtNLM"/>
    </source>
</evidence>
<feature type="compositionally biased region" description="Polar residues" evidence="1">
    <location>
        <begin position="330"/>
        <end position="345"/>
    </location>
</feature>
<dbReference type="EMBL" id="KQ965784">
    <property type="protein sequence ID" value="KXS12827.1"/>
    <property type="molecule type" value="Genomic_DNA"/>
</dbReference>
<feature type="compositionally biased region" description="Low complexity" evidence="1">
    <location>
        <begin position="877"/>
        <end position="891"/>
    </location>
</feature>
<name>A0A139A7U0_GONPJ</name>
<feature type="region of interest" description="Disordered" evidence="1">
    <location>
        <begin position="32"/>
        <end position="61"/>
    </location>
</feature>
<organism evidence="2 3">
    <name type="scientific">Gonapodya prolifera (strain JEL478)</name>
    <name type="common">Monoblepharis prolifera</name>
    <dbReference type="NCBI Taxonomy" id="1344416"/>
    <lineage>
        <taxon>Eukaryota</taxon>
        <taxon>Fungi</taxon>
        <taxon>Fungi incertae sedis</taxon>
        <taxon>Chytridiomycota</taxon>
        <taxon>Chytridiomycota incertae sedis</taxon>
        <taxon>Monoblepharidomycetes</taxon>
        <taxon>Monoblepharidales</taxon>
        <taxon>Gonapodyaceae</taxon>
        <taxon>Gonapodya</taxon>
    </lineage>
</organism>